<dbReference type="CDD" id="cd20175">
    <property type="entry name" value="ThyX"/>
    <property type="match status" value="1"/>
</dbReference>
<dbReference type="PROSITE" id="PS51331">
    <property type="entry name" value="THYX"/>
    <property type="match status" value="1"/>
</dbReference>
<proteinExistence type="predicted"/>
<gene>
    <name evidence="1" type="ORF">METZ01_LOCUS470229</name>
</gene>
<dbReference type="InterPro" id="IPR003669">
    <property type="entry name" value="Thymidylate_synthase_ThyX"/>
</dbReference>
<dbReference type="EMBL" id="UINC01199106">
    <property type="protein sequence ID" value="SVE17375.1"/>
    <property type="molecule type" value="Genomic_DNA"/>
</dbReference>
<dbReference type="PANTHER" id="PTHR34934:SF1">
    <property type="entry name" value="FLAVIN-DEPENDENT THYMIDYLATE SYNTHASE"/>
    <property type="match status" value="1"/>
</dbReference>
<name>A0A383BD75_9ZZZZ</name>
<dbReference type="GO" id="GO:0070402">
    <property type="term" value="F:NADPH binding"/>
    <property type="evidence" value="ECO:0007669"/>
    <property type="project" value="TreeGrafter"/>
</dbReference>
<dbReference type="SUPFAM" id="SSF69796">
    <property type="entry name" value="Thymidylate synthase-complementing protein Thy1"/>
    <property type="match status" value="1"/>
</dbReference>
<evidence type="ECO:0000313" key="1">
    <source>
        <dbReference type="EMBL" id="SVE17375.1"/>
    </source>
</evidence>
<dbReference type="GO" id="GO:0050797">
    <property type="term" value="F:thymidylate synthase (FAD) activity"/>
    <property type="evidence" value="ECO:0007669"/>
    <property type="project" value="InterPro"/>
</dbReference>
<dbReference type="PANTHER" id="PTHR34934">
    <property type="entry name" value="FLAVIN-DEPENDENT THYMIDYLATE SYNTHASE"/>
    <property type="match status" value="1"/>
</dbReference>
<dbReference type="AlphaFoldDB" id="A0A383BD75"/>
<organism evidence="1">
    <name type="scientific">marine metagenome</name>
    <dbReference type="NCBI Taxonomy" id="408172"/>
    <lineage>
        <taxon>unclassified sequences</taxon>
        <taxon>metagenomes</taxon>
        <taxon>ecological metagenomes</taxon>
    </lineage>
</organism>
<dbReference type="GO" id="GO:0050660">
    <property type="term" value="F:flavin adenine dinucleotide binding"/>
    <property type="evidence" value="ECO:0007669"/>
    <property type="project" value="InterPro"/>
</dbReference>
<dbReference type="Pfam" id="PF02511">
    <property type="entry name" value="Thy1"/>
    <property type="match status" value="1"/>
</dbReference>
<accession>A0A383BD75</accession>
<protein>
    <submittedName>
        <fullName evidence="1">Uncharacterized protein</fullName>
    </submittedName>
</protein>
<dbReference type="InterPro" id="IPR036098">
    <property type="entry name" value="Thymidylate_synthase_ThyX_sf"/>
</dbReference>
<feature type="non-terminal residue" evidence="1">
    <location>
        <position position="1"/>
    </location>
</feature>
<feature type="non-terminal residue" evidence="1">
    <location>
        <position position="247"/>
    </location>
</feature>
<sequence>LQLAEAHSIAQGMHTELNSLIPSFVKRAQRNDYLVQTATGTRTLARALLSDQSISSSTPVSLVDYDQDAEDQILAAILYPHTRQPLRQLRAGVKELSVEQRTQIFDEYIGQRRHRRDKPGRALEHGYYTFDIIGNLGLYRDLQRHRILTQERQDFSTVHGYDTPFEIEQAGFQSTFDHCMEQAAGLYEKLSADFPYEAQYVVPFAYRVRWYMKLNLREAIHVGELRTLPQGHPDYRFIVQEMWRLIG</sequence>
<reference evidence="1" key="1">
    <citation type="submission" date="2018-05" db="EMBL/GenBank/DDBJ databases">
        <authorList>
            <person name="Lanie J.A."/>
            <person name="Ng W.-L."/>
            <person name="Kazmierczak K.M."/>
            <person name="Andrzejewski T.M."/>
            <person name="Davidsen T.M."/>
            <person name="Wayne K.J."/>
            <person name="Tettelin H."/>
            <person name="Glass J.I."/>
            <person name="Rusch D."/>
            <person name="Podicherti R."/>
            <person name="Tsui H.-C.T."/>
            <person name="Winkler M.E."/>
        </authorList>
    </citation>
    <scope>NUCLEOTIDE SEQUENCE</scope>
</reference>
<dbReference type="Gene3D" id="3.30.1360.170">
    <property type="match status" value="1"/>
</dbReference>
<dbReference type="GO" id="GO:0004799">
    <property type="term" value="F:thymidylate synthase activity"/>
    <property type="evidence" value="ECO:0007669"/>
    <property type="project" value="TreeGrafter"/>
</dbReference>
<dbReference type="GO" id="GO:0006231">
    <property type="term" value="P:dTMP biosynthetic process"/>
    <property type="evidence" value="ECO:0007669"/>
    <property type="project" value="InterPro"/>
</dbReference>